<name>A0ABR6GFX4_9HYPH</name>
<reference evidence="1 2" key="1">
    <citation type="submission" date="2020-08" db="EMBL/GenBank/DDBJ databases">
        <title>Genomic Encyclopedia of Type Strains, Phase III (KMG-III): the genomes of soil and plant-associated and newly described type strains.</title>
        <authorList>
            <person name="Whitman W."/>
        </authorList>
    </citation>
    <scope>NUCLEOTIDE SEQUENCE [LARGE SCALE GENOMIC DNA]</scope>
    <source>
        <strain evidence="1 2">CECT 8280</strain>
    </source>
</reference>
<dbReference type="Proteomes" id="UP000542811">
    <property type="component" value="Unassembled WGS sequence"/>
</dbReference>
<comment type="caution">
    <text evidence="1">The sequence shown here is derived from an EMBL/GenBank/DDBJ whole genome shotgun (WGS) entry which is preliminary data.</text>
</comment>
<organism evidence="1 2">
    <name type="scientific">Rhizobium laguerreae</name>
    <dbReference type="NCBI Taxonomy" id="1076926"/>
    <lineage>
        <taxon>Bacteria</taxon>
        <taxon>Pseudomonadati</taxon>
        <taxon>Pseudomonadota</taxon>
        <taxon>Alphaproteobacteria</taxon>
        <taxon>Hyphomicrobiales</taxon>
        <taxon>Rhizobiaceae</taxon>
        <taxon>Rhizobium/Agrobacterium group</taxon>
        <taxon>Rhizobium</taxon>
    </lineage>
</organism>
<keyword evidence="1" id="KW-0449">Lipoprotein</keyword>
<accession>A0ABR6GFX4</accession>
<protein>
    <submittedName>
        <fullName evidence="1">Basic membrane lipoprotein Med (Substrate-binding protein (PBP1-ABC) superfamily)</fullName>
    </submittedName>
</protein>
<evidence type="ECO:0000313" key="1">
    <source>
        <dbReference type="EMBL" id="MBB3165187.1"/>
    </source>
</evidence>
<proteinExistence type="predicted"/>
<sequence length="68" mass="7092">MDAAIADVAAGKPVGRNYTSYGLMKEGGSDIVFVKGVAPAEAEAAMEAKRAEIKAGTFEVAKMMDEPK</sequence>
<dbReference type="EMBL" id="JACHXX010000009">
    <property type="protein sequence ID" value="MBB3165187.1"/>
    <property type="molecule type" value="Genomic_DNA"/>
</dbReference>
<evidence type="ECO:0000313" key="2">
    <source>
        <dbReference type="Proteomes" id="UP000542811"/>
    </source>
</evidence>
<keyword evidence="2" id="KW-1185">Reference proteome</keyword>
<gene>
    <name evidence="1" type="ORF">FHS25_005695</name>
</gene>